<dbReference type="Pfam" id="PF00076">
    <property type="entry name" value="RRM_1"/>
    <property type="match status" value="1"/>
</dbReference>
<gene>
    <name evidence="6" type="primary">20208785</name>
    <name evidence="5" type="ORF">HELRODRAFT_182946</name>
</gene>
<dbReference type="PANTHER" id="PTHR23236:SF12">
    <property type="entry name" value="EUKARYOTIC INITIATION FACTOR 4B-RELATED"/>
    <property type="match status" value="1"/>
</dbReference>
<dbReference type="PROSITE" id="PS50102">
    <property type="entry name" value="RRM"/>
    <property type="match status" value="1"/>
</dbReference>
<accession>T1FIY6</accession>
<dbReference type="KEGG" id="hro:HELRODRAFT_182946"/>
<dbReference type="OrthoDB" id="272703at2759"/>
<evidence type="ECO:0000313" key="5">
    <source>
        <dbReference type="EMBL" id="ESN89936.1"/>
    </source>
</evidence>
<evidence type="ECO:0000256" key="1">
    <source>
        <dbReference type="ARBA" id="ARBA00022884"/>
    </source>
</evidence>
<dbReference type="SMART" id="SM00360">
    <property type="entry name" value="RRM"/>
    <property type="match status" value="1"/>
</dbReference>
<dbReference type="GO" id="GO:0005634">
    <property type="term" value="C:nucleus"/>
    <property type="evidence" value="ECO:0000318"/>
    <property type="project" value="GO_Central"/>
</dbReference>
<keyword evidence="1 2" id="KW-0694">RNA-binding</keyword>
<feature type="domain" description="RRM" evidence="4">
    <location>
        <begin position="68"/>
        <end position="136"/>
    </location>
</feature>
<dbReference type="STRING" id="6412.T1FIY6"/>
<dbReference type="HOGENOM" id="CLU_1877686_0_0_1"/>
<evidence type="ECO:0000256" key="2">
    <source>
        <dbReference type="PROSITE-ProRule" id="PRU00176"/>
    </source>
</evidence>
<dbReference type="PANTHER" id="PTHR23236">
    <property type="entry name" value="EUKARYOTIC TRANSLATION INITIATION FACTOR 4B/4H"/>
    <property type="match status" value="1"/>
</dbReference>
<dbReference type="InterPro" id="IPR000504">
    <property type="entry name" value="RRM_dom"/>
</dbReference>
<sequence length="136" mass="15084">MSSDKEFGNNHASIGGAKEASTDSEDAQVKKMKERNQRMEDEIKESELLNKIINTPTITSATSEVDGRSIWVGNVDYGATLEGLNKHFEQCGVIMRTKILRDKISGKSKGFAYIEFSDVVSIELALKLNESLNEIL</sequence>
<dbReference type="AlphaFoldDB" id="T1FIY6"/>
<proteinExistence type="predicted"/>
<feature type="region of interest" description="Disordered" evidence="3">
    <location>
        <begin position="1"/>
        <end position="41"/>
    </location>
</feature>
<dbReference type="GeneID" id="20208785"/>
<dbReference type="GO" id="GO:0008143">
    <property type="term" value="F:poly(A) binding"/>
    <property type="evidence" value="ECO:0000318"/>
    <property type="project" value="GO_Central"/>
</dbReference>
<name>T1FIY6_HELRO</name>
<dbReference type="InterPro" id="IPR035979">
    <property type="entry name" value="RBD_domain_sf"/>
</dbReference>
<dbReference type="InParanoid" id="T1FIY6"/>
<dbReference type="InterPro" id="IPR012677">
    <property type="entry name" value="Nucleotide-bd_a/b_plait_sf"/>
</dbReference>
<evidence type="ECO:0000259" key="4">
    <source>
        <dbReference type="PROSITE" id="PS50102"/>
    </source>
</evidence>
<evidence type="ECO:0000256" key="3">
    <source>
        <dbReference type="SAM" id="MobiDB-lite"/>
    </source>
</evidence>
<keyword evidence="7" id="KW-1185">Reference proteome</keyword>
<reference evidence="6" key="3">
    <citation type="submission" date="2015-06" db="UniProtKB">
        <authorList>
            <consortium name="EnsemblMetazoa"/>
        </authorList>
    </citation>
    <scope>IDENTIFICATION</scope>
</reference>
<feature type="compositionally biased region" description="Basic and acidic residues" evidence="3">
    <location>
        <begin position="27"/>
        <end position="41"/>
    </location>
</feature>
<organism evidence="6 7">
    <name type="scientific">Helobdella robusta</name>
    <name type="common">Californian leech</name>
    <dbReference type="NCBI Taxonomy" id="6412"/>
    <lineage>
        <taxon>Eukaryota</taxon>
        <taxon>Metazoa</taxon>
        <taxon>Spiralia</taxon>
        <taxon>Lophotrochozoa</taxon>
        <taxon>Annelida</taxon>
        <taxon>Clitellata</taxon>
        <taxon>Hirudinea</taxon>
        <taxon>Rhynchobdellida</taxon>
        <taxon>Glossiphoniidae</taxon>
        <taxon>Helobdella</taxon>
    </lineage>
</organism>
<dbReference type="SUPFAM" id="SSF54928">
    <property type="entry name" value="RNA-binding domain, RBD"/>
    <property type="match status" value="1"/>
</dbReference>
<evidence type="ECO:0000313" key="7">
    <source>
        <dbReference type="Proteomes" id="UP000015101"/>
    </source>
</evidence>
<dbReference type="CTD" id="20208785"/>
<dbReference type="EMBL" id="KB097788">
    <property type="protein sequence ID" value="ESN89936.1"/>
    <property type="molecule type" value="Genomic_DNA"/>
</dbReference>
<dbReference type="RefSeq" id="XP_009031912.1">
    <property type="nucleotide sequence ID" value="XM_009033664.1"/>
</dbReference>
<dbReference type="EnsemblMetazoa" id="HelroT182946">
    <property type="protein sequence ID" value="HelroP182946"/>
    <property type="gene ID" value="HelroG182946"/>
</dbReference>
<dbReference type="eggNOG" id="KOG4209">
    <property type="taxonomic scope" value="Eukaryota"/>
</dbReference>
<dbReference type="EMBL" id="AMQM01008483">
    <property type="status" value="NOT_ANNOTATED_CDS"/>
    <property type="molecule type" value="Genomic_DNA"/>
</dbReference>
<dbReference type="Gene3D" id="3.30.70.330">
    <property type="match status" value="1"/>
</dbReference>
<reference evidence="7" key="1">
    <citation type="submission" date="2012-12" db="EMBL/GenBank/DDBJ databases">
        <authorList>
            <person name="Hellsten U."/>
            <person name="Grimwood J."/>
            <person name="Chapman J.A."/>
            <person name="Shapiro H."/>
            <person name="Aerts A."/>
            <person name="Otillar R.P."/>
            <person name="Terry A.Y."/>
            <person name="Boore J.L."/>
            <person name="Simakov O."/>
            <person name="Marletaz F."/>
            <person name="Cho S.-J."/>
            <person name="Edsinger-Gonzales E."/>
            <person name="Havlak P."/>
            <person name="Kuo D.-H."/>
            <person name="Larsson T."/>
            <person name="Lv J."/>
            <person name="Arendt D."/>
            <person name="Savage R."/>
            <person name="Osoegawa K."/>
            <person name="de Jong P."/>
            <person name="Lindberg D.R."/>
            <person name="Seaver E.C."/>
            <person name="Weisblat D.A."/>
            <person name="Putnam N.H."/>
            <person name="Grigoriev I.V."/>
            <person name="Rokhsar D.S."/>
        </authorList>
    </citation>
    <scope>NUCLEOTIDE SEQUENCE</scope>
</reference>
<reference evidence="5 7" key="2">
    <citation type="journal article" date="2013" name="Nature">
        <title>Insights into bilaterian evolution from three spiralian genomes.</title>
        <authorList>
            <person name="Simakov O."/>
            <person name="Marletaz F."/>
            <person name="Cho S.J."/>
            <person name="Edsinger-Gonzales E."/>
            <person name="Havlak P."/>
            <person name="Hellsten U."/>
            <person name="Kuo D.H."/>
            <person name="Larsson T."/>
            <person name="Lv J."/>
            <person name="Arendt D."/>
            <person name="Savage R."/>
            <person name="Osoegawa K."/>
            <person name="de Jong P."/>
            <person name="Grimwood J."/>
            <person name="Chapman J.A."/>
            <person name="Shapiro H."/>
            <person name="Aerts A."/>
            <person name="Otillar R.P."/>
            <person name="Terry A.Y."/>
            <person name="Boore J.L."/>
            <person name="Grigoriev I.V."/>
            <person name="Lindberg D.R."/>
            <person name="Seaver E.C."/>
            <person name="Weisblat D.A."/>
            <person name="Putnam N.H."/>
            <person name="Rokhsar D.S."/>
        </authorList>
    </citation>
    <scope>NUCLEOTIDE SEQUENCE</scope>
</reference>
<evidence type="ECO:0000313" key="6">
    <source>
        <dbReference type="EnsemblMetazoa" id="HelroP182946"/>
    </source>
</evidence>
<protein>
    <recommendedName>
        <fullName evidence="4">RRM domain-containing protein</fullName>
    </recommendedName>
</protein>
<dbReference type="Proteomes" id="UP000015101">
    <property type="component" value="Unassembled WGS sequence"/>
</dbReference>